<keyword evidence="2" id="KW-1185">Reference proteome</keyword>
<proteinExistence type="predicted"/>
<dbReference type="EMBL" id="CM042061">
    <property type="protein sequence ID" value="KAI3673855.1"/>
    <property type="molecule type" value="Genomic_DNA"/>
</dbReference>
<protein>
    <submittedName>
        <fullName evidence="1">Uncharacterized protein</fullName>
    </submittedName>
</protein>
<evidence type="ECO:0000313" key="2">
    <source>
        <dbReference type="Proteomes" id="UP001055879"/>
    </source>
</evidence>
<name>A0ACB8XTT6_ARCLA</name>
<evidence type="ECO:0000313" key="1">
    <source>
        <dbReference type="EMBL" id="KAI3673855.1"/>
    </source>
</evidence>
<dbReference type="Proteomes" id="UP001055879">
    <property type="component" value="Linkage Group LG15"/>
</dbReference>
<reference evidence="2" key="1">
    <citation type="journal article" date="2022" name="Mol. Ecol. Resour.">
        <title>The genomes of chicory, endive, great burdock and yacon provide insights into Asteraceae palaeo-polyploidization history and plant inulin production.</title>
        <authorList>
            <person name="Fan W."/>
            <person name="Wang S."/>
            <person name="Wang H."/>
            <person name="Wang A."/>
            <person name="Jiang F."/>
            <person name="Liu H."/>
            <person name="Zhao H."/>
            <person name="Xu D."/>
            <person name="Zhang Y."/>
        </authorList>
    </citation>
    <scope>NUCLEOTIDE SEQUENCE [LARGE SCALE GENOMIC DNA]</scope>
    <source>
        <strain evidence="2">cv. Niubang</strain>
    </source>
</reference>
<reference evidence="1 2" key="2">
    <citation type="journal article" date="2022" name="Mol. Ecol. Resour.">
        <title>The genomes of chicory, endive, great burdock and yacon provide insights into Asteraceae paleo-polyploidization history and plant inulin production.</title>
        <authorList>
            <person name="Fan W."/>
            <person name="Wang S."/>
            <person name="Wang H."/>
            <person name="Wang A."/>
            <person name="Jiang F."/>
            <person name="Liu H."/>
            <person name="Zhao H."/>
            <person name="Xu D."/>
            <person name="Zhang Y."/>
        </authorList>
    </citation>
    <scope>NUCLEOTIDE SEQUENCE [LARGE SCALE GENOMIC DNA]</scope>
    <source>
        <strain evidence="2">cv. Niubang</strain>
    </source>
</reference>
<organism evidence="1 2">
    <name type="scientific">Arctium lappa</name>
    <name type="common">Greater burdock</name>
    <name type="synonym">Lappa major</name>
    <dbReference type="NCBI Taxonomy" id="4217"/>
    <lineage>
        <taxon>Eukaryota</taxon>
        <taxon>Viridiplantae</taxon>
        <taxon>Streptophyta</taxon>
        <taxon>Embryophyta</taxon>
        <taxon>Tracheophyta</taxon>
        <taxon>Spermatophyta</taxon>
        <taxon>Magnoliopsida</taxon>
        <taxon>eudicotyledons</taxon>
        <taxon>Gunneridae</taxon>
        <taxon>Pentapetalae</taxon>
        <taxon>asterids</taxon>
        <taxon>campanulids</taxon>
        <taxon>Asterales</taxon>
        <taxon>Asteraceae</taxon>
        <taxon>Carduoideae</taxon>
        <taxon>Cardueae</taxon>
        <taxon>Arctiinae</taxon>
        <taxon>Arctium</taxon>
    </lineage>
</organism>
<gene>
    <name evidence="1" type="ORF">L6452_39985</name>
</gene>
<comment type="caution">
    <text evidence="1">The sequence shown here is derived from an EMBL/GenBank/DDBJ whole genome shotgun (WGS) entry which is preliminary data.</text>
</comment>
<accession>A0ACB8XTT6</accession>
<sequence>MFNLTKLEHTLRLQPHLLSLPINEAVKGELEGLFLDKVIANLGLCISVYDIESVDGGFIFPNEGAPTYTVRFRLIIFRPFVGEIISAKLKESNVDGLRLSLGFFDDIYIPELLMPEPSRAEPDVENKNQVKWIWTFNDEEYLIDGYDEIRFRVQNVKFPEIPKEQKGSKPFAPMEIIGSLVSDGGLGPISCYSSMEEEASSHSHCGRHLSTGGDAAVSTSTGGGARYKLMSPAKLPISSSTCITIPLGHSPTSFLESPVLLTNVKPEPSPTTGSFLKSQLMQRSPNSAAFSLNAKCSASEELDDINSSLYESRQHMGSTAVSGCSSAGLQVSAGFNLQQSERGEKKQNLSESRPNALSSLTNCEMSAPKEQSLAAPVCMLAPRVAAFHGETNGGEMTKSRLHRSDSCHKDTGPSVLFDRSSDDGYNWRKYGQKVVKGSEFPRSYYRCTHPKCEVKKIFECSYTGQITEIIYKGTHDHPKPQSSRRFTVGALMSIHEENDDKVLSVPGQAGISATSSQFHNSETCGTLAPSPKRANDDNMDGTVSQLNITNDEVEDHPNLKRRRTDFSTLDVTAVVKPIREPRVVVQTISEIDILDDGYRWRKYGQKVVRGNPNPRSYYKCTSAGCSVRKHVERASHDPKAVITTYEGKHSHDLPTAKSSRHDIAGNGNPTIRSEADNAISLDLVVGNRFSEKQPQALNAEAIYSQEHASNSNFNKVFQSACHGMVNGGVNVYEYRENEFGTHSFDITHSSSQHPQNLGRVLLGP</sequence>